<dbReference type="EMBL" id="PIPL01000003">
    <property type="protein sequence ID" value="RUO24030.1"/>
    <property type="molecule type" value="Genomic_DNA"/>
</dbReference>
<organism evidence="2 3">
    <name type="scientific">Aliidiomarina minuta</name>
    <dbReference type="NCBI Taxonomy" id="880057"/>
    <lineage>
        <taxon>Bacteria</taxon>
        <taxon>Pseudomonadati</taxon>
        <taxon>Pseudomonadota</taxon>
        <taxon>Gammaproteobacteria</taxon>
        <taxon>Alteromonadales</taxon>
        <taxon>Idiomarinaceae</taxon>
        <taxon>Aliidiomarina</taxon>
    </lineage>
</organism>
<evidence type="ECO:0000313" key="2">
    <source>
        <dbReference type="EMBL" id="RUO24030.1"/>
    </source>
</evidence>
<reference evidence="2 3" key="1">
    <citation type="journal article" date="2011" name="Front. Microbiol.">
        <title>Genomic signatures of strain selection and enhancement in Bacillus atrophaeus var. globigii, a historical biowarfare simulant.</title>
        <authorList>
            <person name="Gibbons H.S."/>
            <person name="Broomall S.M."/>
            <person name="McNew L.A."/>
            <person name="Daligault H."/>
            <person name="Chapman C."/>
            <person name="Bruce D."/>
            <person name="Karavis M."/>
            <person name="Krepps M."/>
            <person name="McGregor P.A."/>
            <person name="Hong C."/>
            <person name="Park K.H."/>
            <person name="Akmal A."/>
            <person name="Feldman A."/>
            <person name="Lin J.S."/>
            <person name="Chang W.E."/>
            <person name="Higgs B.W."/>
            <person name="Demirev P."/>
            <person name="Lindquist J."/>
            <person name="Liem A."/>
            <person name="Fochler E."/>
            <person name="Read T.D."/>
            <person name="Tapia R."/>
            <person name="Johnson S."/>
            <person name="Bishop-Lilly K.A."/>
            <person name="Detter C."/>
            <person name="Han C."/>
            <person name="Sozhamannan S."/>
            <person name="Rosenzweig C.N."/>
            <person name="Skowronski E.W."/>
        </authorList>
    </citation>
    <scope>NUCLEOTIDE SEQUENCE [LARGE SCALE GENOMIC DNA]</scope>
    <source>
        <strain evidence="2 3">MLST1</strain>
    </source>
</reference>
<feature type="signal peptide" evidence="1">
    <location>
        <begin position="1"/>
        <end position="21"/>
    </location>
</feature>
<evidence type="ECO:0000313" key="3">
    <source>
        <dbReference type="Proteomes" id="UP000288293"/>
    </source>
</evidence>
<keyword evidence="3" id="KW-1185">Reference proteome</keyword>
<feature type="chain" id="PRO_5018967859" description="Alginate export domain-containing protein" evidence="1">
    <location>
        <begin position="22"/>
        <end position="329"/>
    </location>
</feature>
<evidence type="ECO:0000256" key="1">
    <source>
        <dbReference type="SAM" id="SignalP"/>
    </source>
</evidence>
<dbReference type="AlphaFoldDB" id="A0A432W3V0"/>
<proteinExistence type="predicted"/>
<name>A0A432W3V0_9GAMM</name>
<dbReference type="RefSeq" id="WP_126804451.1">
    <property type="nucleotide sequence ID" value="NZ_PIPL01000003.1"/>
</dbReference>
<comment type="caution">
    <text evidence="2">The sequence shown here is derived from an EMBL/GenBank/DDBJ whole genome shotgun (WGS) entry which is preliminary data.</text>
</comment>
<protein>
    <recommendedName>
        <fullName evidence="4">Alginate export domain-containing protein</fullName>
    </recommendedName>
</protein>
<evidence type="ECO:0008006" key="4">
    <source>
        <dbReference type="Google" id="ProtNLM"/>
    </source>
</evidence>
<accession>A0A432W3V0</accession>
<keyword evidence="1" id="KW-0732">Signal</keyword>
<gene>
    <name evidence="2" type="ORF">CWE09_12860</name>
</gene>
<dbReference type="OrthoDB" id="7054989at2"/>
<sequence>MRLSSPLLLLLGLFLLSPVVAEEKQLEEQEEEQKEPDNDHIMLDSLEQGVTSTVDATARWFDRFFGDSRAFEDEYSTQGRLSVGPEWSEFDGTKVRSSFRARVNLPHAERRFSAFIGRVDIDDFVAGEDTQRRSSVLRNVSGDSEWLVGLGFDPHQGEQSRFSVNAGIRGGLRADLYTEGRYLFQYRMSDRTQVRTRSVGFWRNSDGFGFAQRLDYEQTAGDDWLGRFTIEGTRAERISGIRWHSSASVYHLYAEERAIATEIWYAGESGNVVPDRDMGIRGIHRQSWRRDWFYIESWIGMHWPKEEPGQTRKGSWLVGIEFEMWYGQN</sequence>
<dbReference type="Proteomes" id="UP000288293">
    <property type="component" value="Unassembled WGS sequence"/>
</dbReference>